<dbReference type="PANTHER" id="PTHR40448:SF1">
    <property type="entry name" value="TWO-COMPONENT SENSOR HISTIDINE KINASE"/>
    <property type="match status" value="1"/>
</dbReference>
<protein>
    <submittedName>
        <fullName evidence="3">Sensory histidine kinase DcuS</fullName>
    </submittedName>
</protein>
<keyword evidence="3" id="KW-0808">Transferase</keyword>
<sequence>MYNILICWLSNFFRMVLIRRFMQVFFGKEASGKKELIVYGLFYVVNTVLYLVFHLPLLNFVCNLAGIFVITRLYTHTFKINSMVTLLVYFINMGCDTLAIVMFVDNYRESVIHNQVFSLITVLLFFICILAAEKIVTSNKMTDVVLPEHSLSLMLVPLISILLFGGLLFDKNSPDNMVFEMETLCLLFINMVVFYLYNEILKAYTYKIDKLVLEQKISMYANQLDTIMKTENKIRGLQHDMKHHIIQLELMAKQNGQSDIEEYLQNMADFMSNPEEVVHTGNLDIDSVLNYMISKAEQVLKEVNVKVNIPSDIASHFNINVIIGNLLENAIEAAVNTENKILDIDIHYKQGVLYLDISNSYSNKVTVKEHRFLTSKEDDHKHGIGLDNVKKMVEEHNGVLQFCYDENMFRVKIMMYAE</sequence>
<dbReference type="AlphaFoldDB" id="A0A1E3AY43"/>
<evidence type="ECO:0000313" key="4">
    <source>
        <dbReference type="Proteomes" id="UP000095003"/>
    </source>
</evidence>
<reference evidence="3 4" key="1">
    <citation type="submission" date="2016-07" db="EMBL/GenBank/DDBJ databases">
        <title>Characterization of isolates of Eisenbergiella tayi derived from blood cultures, using whole genome sequencing.</title>
        <authorList>
            <person name="Burdz T."/>
            <person name="Wiebe D."/>
            <person name="Huynh C."/>
            <person name="Bernard K."/>
        </authorList>
    </citation>
    <scope>NUCLEOTIDE SEQUENCE [LARGE SCALE GENOMIC DNA]</scope>
    <source>
        <strain evidence="3 4">NML 120489</strain>
    </source>
</reference>
<dbReference type="InterPro" id="IPR036890">
    <property type="entry name" value="HATPase_C_sf"/>
</dbReference>
<dbReference type="GeneID" id="93299828"/>
<organism evidence="3 4">
    <name type="scientific">Eisenbergiella tayi</name>
    <dbReference type="NCBI Taxonomy" id="1432052"/>
    <lineage>
        <taxon>Bacteria</taxon>
        <taxon>Bacillati</taxon>
        <taxon>Bacillota</taxon>
        <taxon>Clostridia</taxon>
        <taxon>Lachnospirales</taxon>
        <taxon>Lachnospiraceae</taxon>
        <taxon>Eisenbergiella</taxon>
    </lineage>
</organism>
<dbReference type="Pfam" id="PF14501">
    <property type="entry name" value="HATPase_c_5"/>
    <property type="match status" value="1"/>
</dbReference>
<proteinExistence type="predicted"/>
<dbReference type="GO" id="GO:0042802">
    <property type="term" value="F:identical protein binding"/>
    <property type="evidence" value="ECO:0007669"/>
    <property type="project" value="TreeGrafter"/>
</dbReference>
<evidence type="ECO:0000259" key="2">
    <source>
        <dbReference type="Pfam" id="PF14501"/>
    </source>
</evidence>
<keyword evidence="1" id="KW-0812">Transmembrane</keyword>
<dbReference type="CDD" id="cd16935">
    <property type="entry name" value="HATPase_AgrC-ComD-like"/>
    <property type="match status" value="1"/>
</dbReference>
<keyword evidence="1" id="KW-0472">Membrane</keyword>
<feature type="transmembrane region" description="Helical" evidence="1">
    <location>
        <begin position="181"/>
        <end position="197"/>
    </location>
</feature>
<dbReference type="RefSeq" id="WP_044972891.1">
    <property type="nucleotide sequence ID" value="NZ_JBKXXQ010000027.1"/>
</dbReference>
<dbReference type="EMBL" id="MCGI01000001">
    <property type="protein sequence ID" value="ODM13620.1"/>
    <property type="molecule type" value="Genomic_DNA"/>
</dbReference>
<dbReference type="PANTHER" id="PTHR40448">
    <property type="entry name" value="TWO-COMPONENT SENSOR HISTIDINE KINASE"/>
    <property type="match status" value="1"/>
</dbReference>
<feature type="domain" description="Sensor histidine kinase NatK-like C-terminal" evidence="2">
    <location>
        <begin position="317"/>
        <end position="415"/>
    </location>
</feature>
<evidence type="ECO:0000256" key="1">
    <source>
        <dbReference type="SAM" id="Phobius"/>
    </source>
</evidence>
<dbReference type="InterPro" id="IPR032834">
    <property type="entry name" value="NatK-like_C"/>
</dbReference>
<name>A0A1E3AY43_9FIRM</name>
<gene>
    <name evidence="3" type="ORF">BEH84_01336</name>
</gene>
<keyword evidence="3" id="KW-0418">Kinase</keyword>
<dbReference type="SUPFAM" id="SSF55874">
    <property type="entry name" value="ATPase domain of HSP90 chaperone/DNA topoisomerase II/histidine kinase"/>
    <property type="match status" value="1"/>
</dbReference>
<keyword evidence="1" id="KW-1133">Transmembrane helix</keyword>
<evidence type="ECO:0000313" key="3">
    <source>
        <dbReference type="EMBL" id="ODM13620.1"/>
    </source>
</evidence>
<dbReference type="Gene3D" id="3.30.565.10">
    <property type="entry name" value="Histidine kinase-like ATPase, C-terminal domain"/>
    <property type="match status" value="1"/>
</dbReference>
<accession>A0A1E3AY43</accession>
<feature type="transmembrane region" description="Helical" evidence="1">
    <location>
        <begin position="86"/>
        <end position="104"/>
    </location>
</feature>
<feature type="transmembrane region" description="Helical" evidence="1">
    <location>
        <begin position="116"/>
        <end position="137"/>
    </location>
</feature>
<feature type="transmembrane region" description="Helical" evidence="1">
    <location>
        <begin position="58"/>
        <end position="74"/>
    </location>
</feature>
<feature type="transmembrane region" description="Helical" evidence="1">
    <location>
        <begin position="149"/>
        <end position="169"/>
    </location>
</feature>
<dbReference type="GO" id="GO:0016301">
    <property type="term" value="F:kinase activity"/>
    <property type="evidence" value="ECO:0007669"/>
    <property type="project" value="UniProtKB-KW"/>
</dbReference>
<dbReference type="Proteomes" id="UP000095003">
    <property type="component" value="Unassembled WGS sequence"/>
</dbReference>
<comment type="caution">
    <text evidence="3">The sequence shown here is derived from an EMBL/GenBank/DDBJ whole genome shotgun (WGS) entry which is preliminary data.</text>
</comment>